<organism evidence="1 2">
    <name type="scientific">Parapedobacter koreensis</name>
    <dbReference type="NCBI Taxonomy" id="332977"/>
    <lineage>
        <taxon>Bacteria</taxon>
        <taxon>Pseudomonadati</taxon>
        <taxon>Bacteroidota</taxon>
        <taxon>Sphingobacteriia</taxon>
        <taxon>Sphingobacteriales</taxon>
        <taxon>Sphingobacteriaceae</taxon>
        <taxon>Parapedobacter</taxon>
    </lineage>
</organism>
<evidence type="ECO:0000313" key="1">
    <source>
        <dbReference type="EMBL" id="SEL97708.1"/>
    </source>
</evidence>
<keyword evidence="2" id="KW-1185">Reference proteome</keyword>
<dbReference type="AlphaFoldDB" id="A0A1H7UM51"/>
<gene>
    <name evidence="1" type="ORF">SAMN05421740_1184</name>
</gene>
<dbReference type="RefSeq" id="WP_090609423.1">
    <property type="nucleotide sequence ID" value="NZ_FNZR01000018.1"/>
</dbReference>
<sequence length="123" mass="13598">MEKLQLNLKISAAGIGLVQSVPSRLASVISEALDEGLKRDIAELYAGSGLTPAVENISIAVTSFDNESGKGKFRMTYVLHRQFSCSDIQTTESDYIDWEFAIDSERLRIDCTSTTPLVWSSYE</sequence>
<protein>
    <submittedName>
        <fullName evidence="1">Uncharacterized protein</fullName>
    </submittedName>
</protein>
<dbReference type="OrthoDB" id="709733at2"/>
<dbReference type="Proteomes" id="UP000198916">
    <property type="component" value="Unassembled WGS sequence"/>
</dbReference>
<reference evidence="2" key="1">
    <citation type="submission" date="2016-10" db="EMBL/GenBank/DDBJ databases">
        <authorList>
            <person name="Varghese N."/>
            <person name="Submissions S."/>
        </authorList>
    </citation>
    <scope>NUCLEOTIDE SEQUENCE [LARGE SCALE GENOMIC DNA]</scope>
    <source>
        <strain evidence="2">Jip14</strain>
    </source>
</reference>
<accession>A0A1H7UM51</accession>
<name>A0A1H7UM51_9SPHI</name>
<proteinExistence type="predicted"/>
<evidence type="ECO:0000313" key="2">
    <source>
        <dbReference type="Proteomes" id="UP000198916"/>
    </source>
</evidence>
<dbReference type="EMBL" id="FNZR01000018">
    <property type="protein sequence ID" value="SEL97708.1"/>
    <property type="molecule type" value="Genomic_DNA"/>
</dbReference>